<dbReference type="PATRIC" id="fig|34073.19.peg.2871"/>
<evidence type="ECO:0000259" key="2">
    <source>
        <dbReference type="Pfam" id="PF12697"/>
    </source>
</evidence>
<dbReference type="PROSITE" id="PS51257">
    <property type="entry name" value="PROKAR_LIPOPROTEIN"/>
    <property type="match status" value="1"/>
</dbReference>
<keyword evidence="3" id="KW-0378">Hydrolase</keyword>
<gene>
    <name evidence="3" type="primary">rutD2</name>
    <name evidence="3" type="ORF">VPARA_27910</name>
</gene>
<dbReference type="Gene3D" id="3.40.50.1820">
    <property type="entry name" value="alpha/beta hydrolase"/>
    <property type="match status" value="1"/>
</dbReference>
<organism evidence="3 4">
    <name type="scientific">Variovorax paradoxus</name>
    <dbReference type="NCBI Taxonomy" id="34073"/>
    <lineage>
        <taxon>Bacteria</taxon>
        <taxon>Pseudomonadati</taxon>
        <taxon>Pseudomonadota</taxon>
        <taxon>Betaproteobacteria</taxon>
        <taxon>Burkholderiales</taxon>
        <taxon>Comamonadaceae</taxon>
        <taxon>Variovorax</taxon>
    </lineage>
</organism>
<accession>A0A0H2M111</accession>
<dbReference type="GO" id="GO:0046464">
    <property type="term" value="P:acylglycerol catabolic process"/>
    <property type="evidence" value="ECO:0007669"/>
    <property type="project" value="TreeGrafter"/>
</dbReference>
<feature type="domain" description="AB hydrolase-1" evidence="2">
    <location>
        <begin position="59"/>
        <end position="282"/>
    </location>
</feature>
<comment type="caution">
    <text evidence="3">The sequence shown here is derived from an EMBL/GenBank/DDBJ whole genome shotgun (WGS) entry which is preliminary data.</text>
</comment>
<dbReference type="PANTHER" id="PTHR43798">
    <property type="entry name" value="MONOACYLGLYCEROL LIPASE"/>
    <property type="match status" value="1"/>
</dbReference>
<feature type="signal peptide" evidence="1">
    <location>
        <begin position="1"/>
        <end position="29"/>
    </location>
</feature>
<protein>
    <submittedName>
        <fullName evidence="3">Putative aminoacrylate hydrolase RutD</fullName>
    </submittedName>
</protein>
<dbReference type="EMBL" id="JZWI01000013">
    <property type="protein sequence ID" value="KLN56108.1"/>
    <property type="molecule type" value="Genomic_DNA"/>
</dbReference>
<dbReference type="RefSeq" id="WP_080966570.1">
    <property type="nucleotide sequence ID" value="NZ_JZWI01000013.1"/>
</dbReference>
<proteinExistence type="predicted"/>
<evidence type="ECO:0000313" key="3">
    <source>
        <dbReference type="EMBL" id="KLN56108.1"/>
    </source>
</evidence>
<dbReference type="GO" id="GO:0047372">
    <property type="term" value="F:monoacylglycerol lipase activity"/>
    <property type="evidence" value="ECO:0007669"/>
    <property type="project" value="TreeGrafter"/>
</dbReference>
<sequence>MPLRWFDRQLRKAAMGAIALSLLACTSFAPVDAPARQRVLLTEGPARIDVIVEGRGPAVVLLPSSQRDSEDFDDVAARIAAAGFKVLRPQPRGMGGSTGPMQALNLHVLAADVAATVRQLGDGRAVLVGHAFGHFVARVADLDHPQQVRGVVVAGGAARTFPAGMAESLAIASDPTQPREARLRGLRHAFFAPGNNPEPWLSGWHPELRQAYRQAGAKPAKELWWPVSHAPLLDLQGADDPWRPPASRSELKDVLGDKVTVQVIPNASHALIPEQPAAVAQAIVAWIGTLPP</sequence>
<dbReference type="InterPro" id="IPR029058">
    <property type="entry name" value="AB_hydrolase_fold"/>
</dbReference>
<keyword evidence="4" id="KW-1185">Reference proteome</keyword>
<name>A0A0H2M111_VARPD</name>
<reference evidence="3 4" key="1">
    <citation type="submission" date="2015-03" db="EMBL/GenBank/DDBJ databases">
        <title>Genome sequence of Variovorax paradoxus TBEA6.</title>
        <authorList>
            <person name="Poehlein A."/>
            <person name="Schuldes J."/>
            <person name="Wuebbeler J.H."/>
            <person name="Hiessl S."/>
            <person name="Steinbuechel A."/>
            <person name="Daniel R."/>
        </authorList>
    </citation>
    <scope>NUCLEOTIDE SEQUENCE [LARGE SCALE GENOMIC DNA]</scope>
    <source>
        <strain evidence="3 4">TBEA6</strain>
    </source>
</reference>
<feature type="chain" id="PRO_5005200285" evidence="1">
    <location>
        <begin position="30"/>
        <end position="292"/>
    </location>
</feature>
<dbReference type="InterPro" id="IPR000073">
    <property type="entry name" value="AB_hydrolase_1"/>
</dbReference>
<evidence type="ECO:0000313" key="4">
    <source>
        <dbReference type="Proteomes" id="UP000035170"/>
    </source>
</evidence>
<dbReference type="GO" id="GO:0016020">
    <property type="term" value="C:membrane"/>
    <property type="evidence" value="ECO:0007669"/>
    <property type="project" value="TreeGrafter"/>
</dbReference>
<dbReference type="Pfam" id="PF12697">
    <property type="entry name" value="Abhydrolase_6"/>
    <property type="match status" value="1"/>
</dbReference>
<dbReference type="InterPro" id="IPR050266">
    <property type="entry name" value="AB_hydrolase_sf"/>
</dbReference>
<evidence type="ECO:0000256" key="1">
    <source>
        <dbReference type="SAM" id="SignalP"/>
    </source>
</evidence>
<dbReference type="PANTHER" id="PTHR43798:SF5">
    <property type="entry name" value="MONOACYLGLYCEROL LIPASE ABHD6"/>
    <property type="match status" value="1"/>
</dbReference>
<keyword evidence="1" id="KW-0732">Signal</keyword>
<dbReference type="AlphaFoldDB" id="A0A0H2M111"/>
<dbReference type="Proteomes" id="UP000035170">
    <property type="component" value="Unassembled WGS sequence"/>
</dbReference>
<dbReference type="SUPFAM" id="SSF53474">
    <property type="entry name" value="alpha/beta-Hydrolases"/>
    <property type="match status" value="1"/>
</dbReference>